<evidence type="ECO:0000313" key="2">
    <source>
        <dbReference type="EMBL" id="CAB4006001.1"/>
    </source>
</evidence>
<name>A0A6S7IJ13_PARCT</name>
<protein>
    <submittedName>
        <fullName evidence="2">Uncharacterized protein</fullName>
    </submittedName>
</protein>
<evidence type="ECO:0000256" key="1">
    <source>
        <dbReference type="SAM" id="MobiDB-lite"/>
    </source>
</evidence>
<reference evidence="2" key="1">
    <citation type="submission" date="2020-04" db="EMBL/GenBank/DDBJ databases">
        <authorList>
            <person name="Alioto T."/>
            <person name="Alioto T."/>
            <person name="Gomez Garrido J."/>
        </authorList>
    </citation>
    <scope>NUCLEOTIDE SEQUENCE</scope>
    <source>
        <strain evidence="2">A484AB</strain>
    </source>
</reference>
<feature type="compositionally biased region" description="Polar residues" evidence="1">
    <location>
        <begin position="83"/>
        <end position="101"/>
    </location>
</feature>
<dbReference type="PANTHER" id="PTHR35558">
    <property type="entry name" value="SGNH_HYDRO DOMAIN-CONTAINING PROTEIN"/>
    <property type="match status" value="1"/>
</dbReference>
<keyword evidence="3" id="KW-1185">Reference proteome</keyword>
<accession>A0A6S7IJ13</accession>
<feature type="non-terminal residue" evidence="2">
    <location>
        <position position="302"/>
    </location>
</feature>
<sequence length="302" mass="33167">MPRRATRSTSNPGPSAADVVSTVNRPAVKRPAKKATRPAKKSRSTSSQIPVQAVEVAATALTADLLEQLVTKVADVVIQRLSGNSMGTNPTASVSLPGSSSPHPPDASILRQPVDHNILQEVQPTIDSLVEVAVGQSQEAIAGIRYGDTPSIPKTIFHSSSLEIDSRVNDRVKAKIWNNEYVEFSTLISSQGNNKFQLSFQSLEGNNGPSICLEPINRSQKIFNINQWLQAFHIFVGVYTRRFPNESPGLMKYCEIIQDLASRGFNWKFYDENFRFLRQNPASALPWGSVHLLSQPFTGPAK</sequence>
<dbReference type="AlphaFoldDB" id="A0A6S7IJ13"/>
<organism evidence="2 3">
    <name type="scientific">Paramuricea clavata</name>
    <name type="common">Red gorgonian</name>
    <name type="synonym">Violescent sea-whip</name>
    <dbReference type="NCBI Taxonomy" id="317549"/>
    <lineage>
        <taxon>Eukaryota</taxon>
        <taxon>Metazoa</taxon>
        <taxon>Cnidaria</taxon>
        <taxon>Anthozoa</taxon>
        <taxon>Octocorallia</taxon>
        <taxon>Malacalcyonacea</taxon>
        <taxon>Plexauridae</taxon>
        <taxon>Paramuricea</taxon>
    </lineage>
</organism>
<gene>
    <name evidence="2" type="ORF">PACLA_8A022270</name>
</gene>
<comment type="caution">
    <text evidence="2">The sequence shown here is derived from an EMBL/GenBank/DDBJ whole genome shotgun (WGS) entry which is preliminary data.</text>
</comment>
<dbReference type="PANTHER" id="PTHR35558:SF1">
    <property type="entry name" value="ENDONUCLEASE_EXONUCLEASE_PHOSPHATASE DOMAIN-CONTAINING PROTEIN"/>
    <property type="match status" value="1"/>
</dbReference>
<dbReference type="Proteomes" id="UP001152795">
    <property type="component" value="Unassembled WGS sequence"/>
</dbReference>
<evidence type="ECO:0000313" key="3">
    <source>
        <dbReference type="Proteomes" id="UP001152795"/>
    </source>
</evidence>
<feature type="region of interest" description="Disordered" evidence="1">
    <location>
        <begin position="83"/>
        <end position="105"/>
    </location>
</feature>
<feature type="compositionally biased region" description="Basic residues" evidence="1">
    <location>
        <begin position="27"/>
        <end position="43"/>
    </location>
</feature>
<dbReference type="EMBL" id="CACRXK020005383">
    <property type="protein sequence ID" value="CAB4006001.1"/>
    <property type="molecule type" value="Genomic_DNA"/>
</dbReference>
<dbReference type="OrthoDB" id="5989706at2759"/>
<proteinExistence type="predicted"/>
<feature type="region of interest" description="Disordered" evidence="1">
    <location>
        <begin position="1"/>
        <end position="49"/>
    </location>
</feature>